<dbReference type="InterPro" id="IPR029058">
    <property type="entry name" value="AB_hydrolase_fold"/>
</dbReference>
<evidence type="ECO:0000259" key="1">
    <source>
        <dbReference type="Pfam" id="PF00561"/>
    </source>
</evidence>
<keyword evidence="3" id="KW-1185">Reference proteome</keyword>
<dbReference type="Proteomes" id="UP001183648">
    <property type="component" value="Unassembled WGS sequence"/>
</dbReference>
<dbReference type="SUPFAM" id="SSF53474">
    <property type="entry name" value="alpha/beta-Hydrolases"/>
    <property type="match status" value="1"/>
</dbReference>
<protein>
    <submittedName>
        <fullName evidence="2">Pimeloyl-ACP methyl ester carboxylesterase</fullName>
    </submittedName>
</protein>
<accession>A0ABU2BZA8</accession>
<evidence type="ECO:0000313" key="2">
    <source>
        <dbReference type="EMBL" id="MDR7363741.1"/>
    </source>
</evidence>
<feature type="domain" description="AB hydrolase-1" evidence="1">
    <location>
        <begin position="24"/>
        <end position="118"/>
    </location>
</feature>
<reference evidence="2 3" key="1">
    <citation type="submission" date="2023-07" db="EMBL/GenBank/DDBJ databases">
        <title>Sequencing the genomes of 1000 actinobacteria strains.</title>
        <authorList>
            <person name="Klenk H.-P."/>
        </authorList>
    </citation>
    <scope>NUCLEOTIDE SEQUENCE [LARGE SCALE GENOMIC DNA]</scope>
    <source>
        <strain evidence="2 3">DSM 19426</strain>
    </source>
</reference>
<evidence type="ECO:0000313" key="3">
    <source>
        <dbReference type="Proteomes" id="UP001183648"/>
    </source>
</evidence>
<proteinExistence type="predicted"/>
<dbReference type="Gene3D" id="3.40.50.1820">
    <property type="entry name" value="alpha/beta hydrolase"/>
    <property type="match status" value="1"/>
</dbReference>
<dbReference type="RefSeq" id="WP_310304484.1">
    <property type="nucleotide sequence ID" value="NZ_BAAAPS010000005.1"/>
</dbReference>
<dbReference type="InterPro" id="IPR000073">
    <property type="entry name" value="AB_hydrolase_1"/>
</dbReference>
<name>A0ABU2BZA8_9ACTN</name>
<sequence>MARRALFTRRYRPSGSRRTGHGEPLLLIHPFMLSHHSWRPVAERLPQYDVLAVSMPGHYGGPGVSLTARFDDLVDHLEAEMDRHGWDTAHVVGNSLGGWAALELGRRGRARSVTAIAPAGGYDSLTLRDAAMVASFLVAAAGRRPARLTNVLPLLPAVASLGLRAVAHDPRQIVPADARHVIRTALGATHPVRVLLACARSIPAPGIETIPVPVHLVFADKDVVIPPRRYAPYFTDRLPHAKVTTLQGVGHCPQVEVPGLVAEMVHDFVVASTAPVAATA</sequence>
<comment type="caution">
    <text evidence="2">The sequence shown here is derived from an EMBL/GenBank/DDBJ whole genome shotgun (WGS) entry which is preliminary data.</text>
</comment>
<organism evidence="2 3">
    <name type="scientific">Nocardioides marmoribigeumensis</name>
    <dbReference type="NCBI Taxonomy" id="433649"/>
    <lineage>
        <taxon>Bacteria</taxon>
        <taxon>Bacillati</taxon>
        <taxon>Actinomycetota</taxon>
        <taxon>Actinomycetes</taxon>
        <taxon>Propionibacteriales</taxon>
        <taxon>Nocardioidaceae</taxon>
        <taxon>Nocardioides</taxon>
    </lineage>
</organism>
<dbReference type="EMBL" id="JAVDYG010000001">
    <property type="protein sequence ID" value="MDR7363741.1"/>
    <property type="molecule type" value="Genomic_DNA"/>
</dbReference>
<dbReference type="PANTHER" id="PTHR43798">
    <property type="entry name" value="MONOACYLGLYCEROL LIPASE"/>
    <property type="match status" value="1"/>
</dbReference>
<dbReference type="Pfam" id="PF00561">
    <property type="entry name" value="Abhydrolase_1"/>
    <property type="match status" value="1"/>
</dbReference>
<dbReference type="InterPro" id="IPR050266">
    <property type="entry name" value="AB_hydrolase_sf"/>
</dbReference>
<gene>
    <name evidence="2" type="ORF">J2S63_003294</name>
</gene>